<dbReference type="InterPro" id="IPR051477">
    <property type="entry name" value="Expansin_CellWall"/>
</dbReference>
<feature type="chain" id="PRO_5020635741" description="Allergen Asp f 7-like protein" evidence="3">
    <location>
        <begin position="18"/>
        <end position="303"/>
    </location>
</feature>
<evidence type="ECO:0000313" key="4">
    <source>
        <dbReference type="EMBL" id="TDZ67200.1"/>
    </source>
</evidence>
<name>A0A4R8RSR2_COLTR</name>
<feature type="signal peptide" evidence="3">
    <location>
        <begin position="1"/>
        <end position="17"/>
    </location>
</feature>
<dbReference type="EMBL" id="RYZW01000018">
    <property type="protein sequence ID" value="TDZ67200.1"/>
    <property type="molecule type" value="Genomic_DNA"/>
</dbReference>
<evidence type="ECO:0000313" key="5">
    <source>
        <dbReference type="Proteomes" id="UP000295703"/>
    </source>
</evidence>
<keyword evidence="1 3" id="KW-0732">Signal</keyword>
<evidence type="ECO:0000256" key="1">
    <source>
        <dbReference type="ARBA" id="ARBA00022729"/>
    </source>
</evidence>
<dbReference type="SUPFAM" id="SSF50685">
    <property type="entry name" value="Barwin-like endoglucanases"/>
    <property type="match status" value="1"/>
</dbReference>
<keyword evidence="5" id="KW-1185">Reference proteome</keyword>
<dbReference type="AlphaFoldDB" id="A0A4R8RSR2"/>
<dbReference type="CDD" id="cd22191">
    <property type="entry name" value="DPBB_RlpA_EXP_N-like"/>
    <property type="match status" value="1"/>
</dbReference>
<proteinExistence type="predicted"/>
<dbReference type="Gene3D" id="2.40.40.10">
    <property type="entry name" value="RlpA-like domain"/>
    <property type="match status" value="1"/>
</dbReference>
<feature type="compositionally biased region" description="Gly residues" evidence="2">
    <location>
        <begin position="187"/>
        <end position="199"/>
    </location>
</feature>
<dbReference type="STRING" id="5466.A0A4R8RSR2"/>
<dbReference type="PANTHER" id="PTHR31836">
    <property type="match status" value="1"/>
</dbReference>
<evidence type="ECO:0000256" key="2">
    <source>
        <dbReference type="SAM" id="MobiDB-lite"/>
    </source>
</evidence>
<comment type="caution">
    <text evidence="4">The sequence shown here is derived from an EMBL/GenBank/DDBJ whole genome shotgun (WGS) entry which is preliminary data.</text>
</comment>
<feature type="compositionally biased region" description="Low complexity" evidence="2">
    <location>
        <begin position="159"/>
        <end position="186"/>
    </location>
</feature>
<feature type="region of interest" description="Disordered" evidence="2">
    <location>
        <begin position="119"/>
        <end position="199"/>
    </location>
</feature>
<organism evidence="4 5">
    <name type="scientific">Colletotrichum trifolii</name>
    <dbReference type="NCBI Taxonomy" id="5466"/>
    <lineage>
        <taxon>Eukaryota</taxon>
        <taxon>Fungi</taxon>
        <taxon>Dikarya</taxon>
        <taxon>Ascomycota</taxon>
        <taxon>Pezizomycotina</taxon>
        <taxon>Sordariomycetes</taxon>
        <taxon>Hypocreomycetidae</taxon>
        <taxon>Glomerellales</taxon>
        <taxon>Glomerellaceae</taxon>
        <taxon>Colletotrichum</taxon>
        <taxon>Colletotrichum orbiculare species complex</taxon>
    </lineage>
</organism>
<feature type="compositionally biased region" description="Pro residues" evidence="2">
    <location>
        <begin position="130"/>
        <end position="141"/>
    </location>
</feature>
<evidence type="ECO:0000256" key="3">
    <source>
        <dbReference type="SAM" id="SignalP"/>
    </source>
</evidence>
<accession>A0A4R8RSR2</accession>
<dbReference type="InterPro" id="IPR036908">
    <property type="entry name" value="RlpA-like_sf"/>
</dbReference>
<dbReference type="PANTHER" id="PTHR31836:SF28">
    <property type="entry name" value="SRCR DOMAIN-CONTAINING PROTEIN-RELATED"/>
    <property type="match status" value="1"/>
</dbReference>
<gene>
    <name evidence="4" type="ORF">CTRI78_v003143</name>
</gene>
<evidence type="ECO:0008006" key="6">
    <source>
        <dbReference type="Google" id="ProtNLM"/>
    </source>
</evidence>
<protein>
    <recommendedName>
        <fullName evidence="6">Allergen Asp f 7-like protein</fullName>
    </recommendedName>
</protein>
<reference evidence="4 5" key="1">
    <citation type="submission" date="2018-12" db="EMBL/GenBank/DDBJ databases">
        <title>Genome sequence and assembly of Colletotrichum trifolii.</title>
        <authorList>
            <person name="Gan P."/>
            <person name="Shirasu K."/>
        </authorList>
    </citation>
    <scope>NUCLEOTIDE SEQUENCE [LARGE SCALE GENOMIC DNA]</scope>
    <source>
        <strain evidence="4 5">543-2</strain>
    </source>
</reference>
<dbReference type="Proteomes" id="UP000295703">
    <property type="component" value="Unassembled WGS sequence"/>
</dbReference>
<sequence length="303" mass="31116">MKTSAILCAVLATAAIAQPHQHGNNKRRHVHGKHQKRALVTEWVTETAYVTEYIDATTTVWVGPEDPATPSAAVPTTSVPAQFFEPAEQPSSTTLSTTLSTSTTAAAVPVVVQESIQQAPALKPSTSTSTPPPAPQTPTPEPVVQETPAPVYVPPPAPTTTTTPQVQPQPTAPAAAPAVSAAYSPGTGTGTGGGSGSGSGKAFTGDSTYYALGLSACGDDYSGQDKTANVVAISKNRMGASSTGRTGCNEKIKISKGDKSLIATIVDKCMGCDSDDVDVSEKIFLELFGDLGVGRGTVEWSFV</sequence>